<accession>G9WIZ5</accession>
<dbReference type="PATRIC" id="fig|1045004.4.peg.321"/>
<evidence type="ECO:0000313" key="5">
    <source>
        <dbReference type="EMBL" id="EHN58444.1"/>
    </source>
</evidence>
<gene>
    <name evidence="5" type="ORF">OKIT_0322</name>
</gene>
<comment type="caution">
    <text evidence="5">The sequence shown here is derived from an EMBL/GenBank/DDBJ whole genome shotgun (WGS) entry which is preliminary data.</text>
</comment>
<evidence type="ECO:0000256" key="1">
    <source>
        <dbReference type="ARBA" id="ARBA00001933"/>
    </source>
</evidence>
<evidence type="ECO:0000259" key="4">
    <source>
        <dbReference type="Pfam" id="PF00155"/>
    </source>
</evidence>
<dbReference type="EMBL" id="AFVZ01000001">
    <property type="protein sequence ID" value="EHN58444.1"/>
    <property type="molecule type" value="Genomic_DNA"/>
</dbReference>
<dbReference type="InterPro" id="IPR050881">
    <property type="entry name" value="LL-DAP_aminotransferase"/>
</dbReference>
<dbReference type="PANTHER" id="PTHR42832:SF3">
    <property type="entry name" value="L-GLUTAMINE--4-(METHYLSULFANYL)-2-OXOBUTANOATE AMINOTRANSFERASE"/>
    <property type="match status" value="1"/>
</dbReference>
<keyword evidence="6" id="KW-1185">Reference proteome</keyword>
<dbReference type="Proteomes" id="UP000004959">
    <property type="component" value="Chromosome"/>
</dbReference>
<dbReference type="GO" id="GO:0008483">
    <property type="term" value="F:transaminase activity"/>
    <property type="evidence" value="ECO:0007669"/>
    <property type="project" value="UniProtKB-KW"/>
</dbReference>
<dbReference type="CDD" id="cd00609">
    <property type="entry name" value="AAT_like"/>
    <property type="match status" value="1"/>
</dbReference>
<dbReference type="InterPro" id="IPR015424">
    <property type="entry name" value="PyrdxlP-dep_Trfase"/>
</dbReference>
<dbReference type="AlphaFoldDB" id="G9WIZ5"/>
<evidence type="ECO:0000313" key="6">
    <source>
        <dbReference type="Proteomes" id="UP000004959"/>
    </source>
</evidence>
<keyword evidence="3" id="KW-0808">Transferase</keyword>
<evidence type="ECO:0000256" key="3">
    <source>
        <dbReference type="ARBA" id="ARBA00022679"/>
    </source>
</evidence>
<dbReference type="HOGENOM" id="CLU_017584_4_5_9"/>
<dbReference type="Gene3D" id="3.40.640.10">
    <property type="entry name" value="Type I PLP-dependent aspartate aminotransferase-like (Major domain)"/>
    <property type="match status" value="1"/>
</dbReference>
<feature type="domain" description="Aminotransferase class I/classII large" evidence="4">
    <location>
        <begin position="75"/>
        <end position="425"/>
    </location>
</feature>
<name>G9WIZ5_9LACO</name>
<reference evidence="5 6" key="1">
    <citation type="journal article" date="2012" name="PLoS ONE">
        <title>Functional divergence in the genus oenococcus as predicted by genome sequencing of the newly-described species, Oenococcus kitaharae.</title>
        <authorList>
            <person name="Borneman A.R."/>
            <person name="McCarthy J.M."/>
            <person name="Chambers P.J."/>
            <person name="Bartowsky E.J."/>
        </authorList>
    </citation>
    <scope>NUCLEOTIDE SEQUENCE [LARGE SCALE GENOMIC DNA]</scope>
    <source>
        <strain evidence="6">DSM17330</strain>
    </source>
</reference>
<keyword evidence="2" id="KW-0032">Aminotransferase</keyword>
<dbReference type="GO" id="GO:0030170">
    <property type="term" value="F:pyridoxal phosphate binding"/>
    <property type="evidence" value="ECO:0007669"/>
    <property type="project" value="InterPro"/>
</dbReference>
<dbReference type="Pfam" id="PF00155">
    <property type="entry name" value="Aminotran_1_2"/>
    <property type="match status" value="1"/>
</dbReference>
<dbReference type="InterPro" id="IPR004839">
    <property type="entry name" value="Aminotransferase_I/II_large"/>
</dbReference>
<organism evidence="5 6">
    <name type="scientific">Oenococcus kitaharae DSM 17330</name>
    <dbReference type="NCBI Taxonomy" id="1045004"/>
    <lineage>
        <taxon>Bacteria</taxon>
        <taxon>Bacillati</taxon>
        <taxon>Bacillota</taxon>
        <taxon>Bacilli</taxon>
        <taxon>Lactobacillales</taxon>
        <taxon>Lactobacillaceae</taxon>
        <taxon>Oenococcus</taxon>
    </lineage>
</organism>
<proteinExistence type="predicted"/>
<dbReference type="STRING" id="336988.NT96_04795"/>
<sequence length="431" mass="47571">MKVVPRFSVLYRFYTIEDFLYLFVSGKHGWPDEASKLKEILMVTFDESKVLKQLPQQFFAQLVKKVNAKIATGADVINLGQGNPDQPTPDFIVKAMQEATAEPQNHKYSQFRGDPELRQAAADFYKREYGVSLDPDKEIAILGGSKIGLVELPFALLNPGDTMLLPDPGYPDYLSGIALASVRLGLFPLKAENGFLPDYDTFDPDLAKKGKLMYLNYPNNPTGAVANPEFFQKTVDFAKQNQIGVVHDFAYGAISFDGQKSLSFLQTPGAKDVGIETYTFSKSYNMAGWRLGFAAGNADMIEAINLLQDHLFVSVFPAIQKAGIAALKSDQHTVHDLVSLYEKRRNQFFAAARKIGWEPYPSGGSFYAWMPVPTGYTSESFTGLLLDKAAVAVAPGIGFGKGGEGFVRVGLLIDEPYFTEACQRIAKLNLF</sequence>
<dbReference type="PANTHER" id="PTHR42832">
    <property type="entry name" value="AMINO ACID AMINOTRANSFERASE"/>
    <property type="match status" value="1"/>
</dbReference>
<dbReference type="eggNOG" id="COG0436">
    <property type="taxonomic scope" value="Bacteria"/>
</dbReference>
<dbReference type="InterPro" id="IPR015421">
    <property type="entry name" value="PyrdxlP-dep_Trfase_major"/>
</dbReference>
<dbReference type="InterPro" id="IPR015422">
    <property type="entry name" value="PyrdxlP-dep_Trfase_small"/>
</dbReference>
<protein>
    <submittedName>
        <fullName evidence="5">Glutamine-dependent 2-keto-4-methylthiobutyrate transaminase</fullName>
    </submittedName>
</protein>
<evidence type="ECO:0000256" key="2">
    <source>
        <dbReference type="ARBA" id="ARBA00022576"/>
    </source>
</evidence>
<dbReference type="Gene3D" id="3.90.1150.10">
    <property type="entry name" value="Aspartate Aminotransferase, domain 1"/>
    <property type="match status" value="1"/>
</dbReference>
<dbReference type="NCBIfam" id="NF005977">
    <property type="entry name" value="PRK08068.1"/>
    <property type="match status" value="1"/>
</dbReference>
<comment type="cofactor">
    <cofactor evidence="1">
        <name>pyridoxal 5'-phosphate</name>
        <dbReference type="ChEBI" id="CHEBI:597326"/>
    </cofactor>
</comment>
<dbReference type="SUPFAM" id="SSF53383">
    <property type="entry name" value="PLP-dependent transferases"/>
    <property type="match status" value="1"/>
</dbReference>